<feature type="domain" description="Glycine-rich" evidence="1">
    <location>
        <begin position="57"/>
        <end position="263"/>
    </location>
</feature>
<name>A0A1I1XY61_9FLAO</name>
<evidence type="ECO:0000313" key="2">
    <source>
        <dbReference type="EMBL" id="SFE12325.1"/>
    </source>
</evidence>
<keyword evidence="3" id="KW-1185">Reference proteome</keyword>
<dbReference type="InterPro" id="IPR049304">
    <property type="entry name" value="Gly_rich_dom"/>
</dbReference>
<dbReference type="STRING" id="739143.SAMN05216297_1241"/>
<gene>
    <name evidence="2" type="ORF">SAMN05216297_1241</name>
</gene>
<evidence type="ECO:0000313" key="3">
    <source>
        <dbReference type="Proteomes" id="UP000199672"/>
    </source>
</evidence>
<dbReference type="Proteomes" id="UP000199672">
    <property type="component" value="Unassembled WGS sequence"/>
</dbReference>
<dbReference type="Pfam" id="PF21722">
    <property type="entry name" value="Gly_rich_2"/>
    <property type="match status" value="1"/>
</dbReference>
<evidence type="ECO:0000259" key="1">
    <source>
        <dbReference type="Pfam" id="PF21722"/>
    </source>
</evidence>
<accession>A0A1I1XY61</accession>
<sequence>MKKDLLTTLNFFNLTKFPKQTKEKLKFVFFRDIRYFLILFLIVFSNTLQAQTTNTFTSSGSFVVAAGLSSITAECWGAGGAGGGNNNGTSGGGGGGGGYSKATITVTPNTTINYTVGIGPTGTTASGLDGSASIFSTVTANGGKGGTSGGPGNGGLGGAGITTGTATNFTGGNGANGSLVLGSVYSGGGGSSAGTASNGNPGIGLGGGGAAVTGGGAGGAGVLLAGNGANGDVPGGGGGGGLVLLTGNFNGGKGGNGQIKITYTCPSYKITATNASNACVSTGTSVIQLISTAPLLPAGTYTVAYSINNPSISGSATVTVDATGSGSFTVSGLNIVGTSTITITGLTSGTCTSPVTTGNTASITVSAASVGGSVTGGGAVCSGATSGLLTLSGQTGTVLKWQSSVSPFSTWTDITSTAGITTYTSGTLTQTTQFRAVVQSGTCTAIESNPATITVNPLPQGSLTANGPFCATGTGQLTFTATSGTGPFTVVYTENGGTNRTATGVVSGTAFTPFTTPVTASTTYALVSVTDANCTRSSGFTGGSAVITVNPLPQGSLTAVSPLCG</sequence>
<dbReference type="AlphaFoldDB" id="A0A1I1XY61"/>
<organism evidence="2 3">
    <name type="scientific">Flavobacterium phragmitis</name>
    <dbReference type="NCBI Taxonomy" id="739143"/>
    <lineage>
        <taxon>Bacteria</taxon>
        <taxon>Pseudomonadati</taxon>
        <taxon>Bacteroidota</taxon>
        <taxon>Flavobacteriia</taxon>
        <taxon>Flavobacteriales</taxon>
        <taxon>Flavobacteriaceae</taxon>
        <taxon>Flavobacterium</taxon>
    </lineage>
</organism>
<protein>
    <recommendedName>
        <fullName evidence="1">Glycine-rich domain-containing protein</fullName>
    </recommendedName>
</protein>
<proteinExistence type="predicted"/>
<reference evidence="3" key="1">
    <citation type="submission" date="2016-10" db="EMBL/GenBank/DDBJ databases">
        <authorList>
            <person name="Varghese N."/>
            <person name="Submissions S."/>
        </authorList>
    </citation>
    <scope>NUCLEOTIDE SEQUENCE [LARGE SCALE GENOMIC DNA]</scope>
    <source>
        <strain evidence="3">CGMCC 1.10370</strain>
    </source>
</reference>
<dbReference type="EMBL" id="FOMH01000024">
    <property type="protein sequence ID" value="SFE12325.1"/>
    <property type="molecule type" value="Genomic_DNA"/>
</dbReference>
<feature type="non-terminal residue" evidence="2">
    <location>
        <position position="565"/>
    </location>
</feature>